<evidence type="ECO:0000313" key="5">
    <source>
        <dbReference type="Proteomes" id="UP000541969"/>
    </source>
</evidence>
<evidence type="ECO:0000259" key="3">
    <source>
        <dbReference type="PROSITE" id="PS50093"/>
    </source>
</evidence>
<protein>
    <submittedName>
        <fullName evidence="4">PKD repeat protein</fullName>
    </submittedName>
</protein>
<dbReference type="SMART" id="SM00089">
    <property type="entry name" value="PKD"/>
    <property type="match status" value="2"/>
</dbReference>
<dbReference type="GO" id="GO:0005975">
    <property type="term" value="P:carbohydrate metabolic process"/>
    <property type="evidence" value="ECO:0007669"/>
    <property type="project" value="UniProtKB-ARBA"/>
</dbReference>
<dbReference type="SMART" id="SM00560">
    <property type="entry name" value="LamGL"/>
    <property type="match status" value="1"/>
</dbReference>
<dbReference type="RefSeq" id="WP_179717238.1">
    <property type="nucleotide sequence ID" value="NZ_JACBZT010000001.1"/>
</dbReference>
<dbReference type="InterPro" id="IPR029865">
    <property type="entry name" value="KIAA0319-like"/>
</dbReference>
<keyword evidence="2" id="KW-1015">Disulfide bond</keyword>
<dbReference type="Pfam" id="PF18911">
    <property type="entry name" value="PKD_4"/>
    <property type="match status" value="2"/>
</dbReference>
<dbReference type="PANTHER" id="PTHR46182:SF2">
    <property type="entry name" value="FI19480P1"/>
    <property type="match status" value="1"/>
</dbReference>
<reference evidence="4 5" key="1">
    <citation type="submission" date="2020-07" db="EMBL/GenBank/DDBJ databases">
        <title>Sequencing the genomes of 1000 actinobacteria strains.</title>
        <authorList>
            <person name="Klenk H.-P."/>
        </authorList>
    </citation>
    <scope>NUCLEOTIDE SEQUENCE [LARGE SCALE GENOMIC DNA]</scope>
    <source>
        <strain evidence="4 5">DSM 104001</strain>
    </source>
</reference>
<dbReference type="SUPFAM" id="SSF49299">
    <property type="entry name" value="PKD domain"/>
    <property type="match status" value="2"/>
</dbReference>
<dbReference type="Gene3D" id="2.60.120.200">
    <property type="match status" value="1"/>
</dbReference>
<dbReference type="InterPro" id="IPR013783">
    <property type="entry name" value="Ig-like_fold"/>
</dbReference>
<dbReference type="PANTHER" id="PTHR46182">
    <property type="entry name" value="FI19480P1"/>
    <property type="match status" value="1"/>
</dbReference>
<evidence type="ECO:0000256" key="2">
    <source>
        <dbReference type="ARBA" id="ARBA00023157"/>
    </source>
</evidence>
<dbReference type="SUPFAM" id="SSF50969">
    <property type="entry name" value="YVTN repeat-like/Quinoprotein amine dehydrogenase"/>
    <property type="match status" value="1"/>
</dbReference>
<evidence type="ECO:0000313" key="4">
    <source>
        <dbReference type="EMBL" id="NYJ06256.1"/>
    </source>
</evidence>
<dbReference type="GO" id="GO:0016020">
    <property type="term" value="C:membrane"/>
    <property type="evidence" value="ECO:0007669"/>
    <property type="project" value="TreeGrafter"/>
</dbReference>
<evidence type="ECO:0000256" key="1">
    <source>
        <dbReference type="ARBA" id="ARBA00022729"/>
    </source>
</evidence>
<dbReference type="InterPro" id="IPR022409">
    <property type="entry name" value="PKD/Chitinase_dom"/>
</dbReference>
<gene>
    <name evidence="4" type="ORF">GGQ55_002534</name>
</gene>
<sequence length="1179" mass="119020">MSAPGTAASRRGTAVLAALLLVAGFLGLLAPRSARADSAPPATSSTPATVAADALPTVQINGVAWQQVVVGTTVYVAGSFTSARPAGAAAGTGETPRGNLLAYDITTGTLLTSWAPTLNAQALTIAASPDGSRIYVGGDFTQANGQPRQRVAAFDATTGALVAAWHPTVNSQVRAIAATADTVYLGGSITAVGGVSRSRLAAVRASDGGLLPWAPVPGVGSTAGNRDGNTATSDQVLGLVVTSGGTQVVASGRFDSLNGVKSTGIGALDATTGATRPFAVNQLITNQGVNSAIYSLTTDGTTVYGTGYDYQGPGNVEGSFAAVADGGALIEINDCRGDTYSSYATRGVLYVASHTHQCTYIGGFPEQNPRVNKHGTAYTATPSNVVRWGTNVNWVGKPAGTQLDFFPDFSIGAYTGQNQATWSVTGNGDYVVYGGEFPRVNGTGQQGLVRFAVPTIAPDKIGPVFTGFTTTVATPSPGVARVAWKSTYDNDNEYLTYRVFRDSTSTAPVYTTTAPSTWWSTPMMGWSDTGQTGSHRYKVTATDPFGNSTASPWSATVTIPTGTTPARTYAAAVRADGATDHYALDEVTGTTVYSDLGGTDLTAGAGVTRGATGAIAGDPDTASSFAGSSTAFAASPTAIAAPNVFTLEAWFRTTSTTGGRIVGYGDASTGTSTTTDRHVYMDAAGRVLFGVNWLNTRRTLQSAAGLNDGRYHHVVASMGPAGMALYVDGRLVGSRADTTSGPNYTAYFRIGADASWSGANAFNGTIDEVAVYPTVLSAGQVTNHWTLGSTGTATNVPPTASFTSTAQDLALGLDGSGSTDADGSIASYAWAFGDGGTATGATAAHTYAAGGTYQVTLTVTDDKGATGTQTRAVTVTPPPPNQPPTAAFTATPNALAVTVDGGGSTDADGSIASYAWAFGDGGTATGATAAHTYAAGGTYTVTLTVTDDDGATGSVSHDVTAVPGPQLLAADTFARTVAAGFGTADTGGAWTTVNGGTRTSVTLGAGVLRLDAAGNLDNAFLQGVSSTGSNVLVSFSASSTPTGSGTYVYVTGRRLGSNQEYRVRVRLLADGTVALAFSRLADGAAEAFPGGELIVPGLTYTPGTTLDVRLQTTGTGTTTLRATVWTHGTTEPATPTLTRTDATASLQAAGGLGLAASLPGSATAATTVRITAYTASTAG</sequence>
<comment type="caution">
    <text evidence="4">The sequence shown here is derived from an EMBL/GenBank/DDBJ whole genome shotgun (WGS) entry which is preliminary data.</text>
</comment>
<keyword evidence="5" id="KW-1185">Reference proteome</keyword>
<feature type="domain" description="PKD" evidence="3">
    <location>
        <begin position="798"/>
        <end position="876"/>
    </location>
</feature>
<name>A0A853CGB6_9ACTN</name>
<accession>A0A853CGB6</accession>
<dbReference type="Pfam" id="PF13385">
    <property type="entry name" value="Laminin_G_3"/>
    <property type="match status" value="1"/>
</dbReference>
<feature type="domain" description="PKD" evidence="3">
    <location>
        <begin position="884"/>
        <end position="960"/>
    </location>
</feature>
<dbReference type="InterPro" id="IPR013320">
    <property type="entry name" value="ConA-like_dom_sf"/>
</dbReference>
<dbReference type="Proteomes" id="UP000541969">
    <property type="component" value="Unassembled WGS sequence"/>
</dbReference>
<dbReference type="InterPro" id="IPR000601">
    <property type="entry name" value="PKD_dom"/>
</dbReference>
<dbReference type="InterPro" id="IPR006558">
    <property type="entry name" value="LamG-like"/>
</dbReference>
<dbReference type="PROSITE" id="PS50093">
    <property type="entry name" value="PKD"/>
    <property type="match status" value="2"/>
</dbReference>
<proteinExistence type="predicted"/>
<dbReference type="EMBL" id="JACBZT010000001">
    <property type="protein sequence ID" value="NYJ06256.1"/>
    <property type="molecule type" value="Genomic_DNA"/>
</dbReference>
<organism evidence="4 5">
    <name type="scientific">Petropleomorpha daqingensis</name>
    <dbReference type="NCBI Taxonomy" id="2026353"/>
    <lineage>
        <taxon>Bacteria</taxon>
        <taxon>Bacillati</taxon>
        <taxon>Actinomycetota</taxon>
        <taxon>Actinomycetes</taxon>
        <taxon>Geodermatophilales</taxon>
        <taxon>Geodermatophilaceae</taxon>
        <taxon>Petropleomorpha</taxon>
    </lineage>
</organism>
<dbReference type="GO" id="GO:0031410">
    <property type="term" value="C:cytoplasmic vesicle"/>
    <property type="evidence" value="ECO:0007669"/>
    <property type="project" value="TreeGrafter"/>
</dbReference>
<dbReference type="CDD" id="cd00146">
    <property type="entry name" value="PKD"/>
    <property type="match status" value="2"/>
</dbReference>
<dbReference type="InterPro" id="IPR035986">
    <property type="entry name" value="PKD_dom_sf"/>
</dbReference>
<dbReference type="SUPFAM" id="SSF49899">
    <property type="entry name" value="Concanavalin A-like lectins/glucanases"/>
    <property type="match status" value="1"/>
</dbReference>
<dbReference type="InterPro" id="IPR011044">
    <property type="entry name" value="Quino_amine_DH_bsu"/>
</dbReference>
<dbReference type="Gene3D" id="2.60.40.10">
    <property type="entry name" value="Immunoglobulins"/>
    <property type="match status" value="2"/>
</dbReference>
<dbReference type="AlphaFoldDB" id="A0A853CGB6"/>
<keyword evidence="1" id="KW-0732">Signal</keyword>